<evidence type="ECO:0000313" key="4">
    <source>
        <dbReference type="Proteomes" id="UP000007305"/>
    </source>
</evidence>
<dbReference type="EnsemblPlants" id="Zm00001eb043200_T001">
    <property type="protein sequence ID" value="Zm00001eb043200_P001"/>
    <property type="gene ID" value="Zm00001eb043200"/>
</dbReference>
<keyword evidence="2" id="KW-0677">Repeat</keyword>
<reference evidence="4" key="1">
    <citation type="submission" date="2015-12" db="EMBL/GenBank/DDBJ databases">
        <title>Update maize B73 reference genome by single molecule sequencing technologies.</title>
        <authorList>
            <consortium name="Maize Genome Sequencing Project"/>
            <person name="Ware D."/>
        </authorList>
    </citation>
    <scope>NUCLEOTIDE SEQUENCE [LARGE SCALE GENOMIC DNA]</scope>
    <source>
        <strain evidence="4">cv. B73</strain>
    </source>
</reference>
<keyword evidence="4" id="KW-1185">Reference proteome</keyword>
<dbReference type="Gramene" id="Zm00001eb043200_T001">
    <property type="protein sequence ID" value="Zm00001eb043200_P001"/>
    <property type="gene ID" value="Zm00001eb043200"/>
</dbReference>
<evidence type="ECO:0000256" key="1">
    <source>
        <dbReference type="ARBA" id="ARBA00022448"/>
    </source>
</evidence>
<dbReference type="AlphaFoldDB" id="A0A804LXB8"/>
<proteinExistence type="predicted"/>
<dbReference type="InterPro" id="IPR027417">
    <property type="entry name" value="P-loop_NTPase"/>
</dbReference>
<name>A0A804LXB8_MAIZE</name>
<sequence>MRGRTVILIAHMMSTIVNDDTIVVVENGRVAHTGTHYELLDKSTFYSNVCSMQNIDKEAENKVAREPELRSTAPDLLKHPFVTGELDDLQPLNHAARKF</sequence>
<dbReference type="PANTHER" id="PTHR43394">
    <property type="entry name" value="ATP-DEPENDENT PERMEASE MDL1, MITOCHONDRIAL"/>
    <property type="match status" value="1"/>
</dbReference>
<reference evidence="3" key="3">
    <citation type="submission" date="2021-05" db="UniProtKB">
        <authorList>
            <consortium name="EnsemblPlants"/>
        </authorList>
    </citation>
    <scope>IDENTIFICATION</scope>
    <source>
        <strain evidence="3">cv. B73</strain>
    </source>
</reference>
<dbReference type="InterPro" id="IPR039421">
    <property type="entry name" value="Type_1_exporter"/>
</dbReference>
<dbReference type="SUPFAM" id="SSF52540">
    <property type="entry name" value="P-loop containing nucleoside triphosphate hydrolases"/>
    <property type="match status" value="1"/>
</dbReference>
<evidence type="ECO:0000313" key="3">
    <source>
        <dbReference type="EnsemblPlants" id="Zm00001eb043200_P001"/>
    </source>
</evidence>
<dbReference type="Proteomes" id="UP000007305">
    <property type="component" value="Chromosome 1"/>
</dbReference>
<organism evidence="3 4">
    <name type="scientific">Zea mays</name>
    <name type="common">Maize</name>
    <dbReference type="NCBI Taxonomy" id="4577"/>
    <lineage>
        <taxon>Eukaryota</taxon>
        <taxon>Viridiplantae</taxon>
        <taxon>Streptophyta</taxon>
        <taxon>Embryophyta</taxon>
        <taxon>Tracheophyta</taxon>
        <taxon>Spermatophyta</taxon>
        <taxon>Magnoliopsida</taxon>
        <taxon>Liliopsida</taxon>
        <taxon>Poales</taxon>
        <taxon>Poaceae</taxon>
        <taxon>PACMAD clade</taxon>
        <taxon>Panicoideae</taxon>
        <taxon>Andropogonodae</taxon>
        <taxon>Andropogoneae</taxon>
        <taxon>Tripsacinae</taxon>
        <taxon>Zea</taxon>
    </lineage>
</organism>
<dbReference type="Gene3D" id="3.40.50.300">
    <property type="entry name" value="P-loop containing nucleotide triphosphate hydrolases"/>
    <property type="match status" value="1"/>
</dbReference>
<accession>A0A804LXB8</accession>
<keyword evidence="1" id="KW-0813">Transport</keyword>
<dbReference type="InParanoid" id="A0A804LXB8"/>
<protein>
    <submittedName>
        <fullName evidence="3">Uncharacterized protein</fullName>
    </submittedName>
</protein>
<evidence type="ECO:0000256" key="2">
    <source>
        <dbReference type="ARBA" id="ARBA00022737"/>
    </source>
</evidence>
<reference evidence="3" key="2">
    <citation type="submission" date="2019-07" db="EMBL/GenBank/DDBJ databases">
        <authorList>
            <person name="Seetharam A."/>
            <person name="Woodhouse M."/>
            <person name="Cannon E."/>
        </authorList>
    </citation>
    <scope>NUCLEOTIDE SEQUENCE [LARGE SCALE GENOMIC DNA]</scope>
    <source>
        <strain evidence="3">cv. B73</strain>
    </source>
</reference>
<dbReference type="PANTHER" id="PTHR43394:SF11">
    <property type="entry name" value="ATP-BINDING CASSETTE TRANSPORTER"/>
    <property type="match status" value="1"/>
</dbReference>